<organism evidence="1 2">
    <name type="scientific">Xenorhabdus santafensis</name>
    <dbReference type="NCBI Taxonomy" id="2582833"/>
    <lineage>
        <taxon>Bacteria</taxon>
        <taxon>Pseudomonadati</taxon>
        <taxon>Pseudomonadota</taxon>
        <taxon>Gammaproteobacteria</taxon>
        <taxon>Enterobacterales</taxon>
        <taxon>Morganellaceae</taxon>
        <taxon>Xenorhabdus</taxon>
    </lineage>
</organism>
<evidence type="ECO:0000313" key="1">
    <source>
        <dbReference type="EMBL" id="MDX7986856.1"/>
    </source>
</evidence>
<name>A0ABU4S7U1_9GAMM</name>
<evidence type="ECO:0000313" key="2">
    <source>
        <dbReference type="Proteomes" id="UP001271890"/>
    </source>
</evidence>
<proteinExistence type="predicted"/>
<dbReference type="RefSeq" id="WP_319929291.1">
    <property type="nucleotide sequence ID" value="NZ_VCDN01000019.1"/>
</dbReference>
<dbReference type="Proteomes" id="UP001271890">
    <property type="component" value="Unassembled WGS sequence"/>
</dbReference>
<keyword evidence="2" id="KW-1185">Reference proteome</keyword>
<reference evidence="2" key="1">
    <citation type="journal article" date="2024" name="Toxins">
        <title>Genome Sequence Analysis of Native Xenorhabdus Strains Isolated from Entomopathogenic Nematodes in Argentina.</title>
        <authorList>
            <person name="Palma L."/>
            <person name="Frizzo L."/>
            <person name="Kaiser S."/>
            <person name="Berry C."/>
            <person name="Caballero P."/>
            <person name="Bode H.B."/>
            <person name="Del Valle E.E."/>
        </authorList>
    </citation>
    <scope>NUCLEOTIDE SEQUENCE [LARGE SCALE GENOMIC DNA]</scope>
    <source>
        <strain evidence="2">12</strain>
    </source>
</reference>
<gene>
    <name evidence="1" type="ORF">FE392_05850</name>
</gene>
<comment type="caution">
    <text evidence="1">The sequence shown here is derived from an EMBL/GenBank/DDBJ whole genome shotgun (WGS) entry which is preliminary data.</text>
</comment>
<sequence length="251" mass="28861">MGSSIEDDLWKEVDKQHDWAWRIKEAERVAGLNLEKAVADTTELGGEVVDTIGLGMRRKLWSISYFFDGYEDVYERIQNEDKRMELNLINLLIGDNRKFIFKIVETYIEEVFKGREEREVNRILGLIFKVSSKSAVGNSIKFGASYAIAEAIYLSIIKNTALKSIVGRYANIFLSAFQVYGFYEKASAAANRLKIQCPQLYLSLYFKKLEMLYFIVESELEKGIYLIDGFNKKYVSDDEVARVISDMIGNL</sequence>
<dbReference type="EMBL" id="VCDN01000019">
    <property type="protein sequence ID" value="MDX7986856.1"/>
    <property type="molecule type" value="Genomic_DNA"/>
</dbReference>
<accession>A0ABU4S7U1</accession>
<protein>
    <submittedName>
        <fullName evidence="1">Uncharacterized protein</fullName>
    </submittedName>
</protein>